<dbReference type="GO" id="GO:0016787">
    <property type="term" value="F:hydrolase activity"/>
    <property type="evidence" value="ECO:0007669"/>
    <property type="project" value="InterPro"/>
</dbReference>
<dbReference type="EMBL" id="QMIE01000005">
    <property type="protein sequence ID" value="TVM18008.1"/>
    <property type="molecule type" value="Genomic_DNA"/>
</dbReference>
<proteinExistence type="predicted"/>
<name>A0A7M3MFX1_9BACT</name>
<dbReference type="InterPro" id="IPR029052">
    <property type="entry name" value="Metallo-depent_PP-like"/>
</dbReference>
<dbReference type="OrthoDB" id="5448289at2"/>
<evidence type="ECO:0000313" key="2">
    <source>
        <dbReference type="EMBL" id="TVM18008.1"/>
    </source>
</evidence>
<dbReference type="Pfam" id="PF00149">
    <property type="entry name" value="Metallophos"/>
    <property type="match status" value="1"/>
</dbReference>
<comment type="caution">
    <text evidence="2">The sequence shown here is derived from an EMBL/GenBank/DDBJ whole genome shotgun (WGS) entry which is preliminary data.</text>
</comment>
<dbReference type="AlphaFoldDB" id="A0A7M3MFX1"/>
<dbReference type="RefSeq" id="WP_144302661.1">
    <property type="nucleotide sequence ID" value="NZ_QMIE01000005.1"/>
</dbReference>
<dbReference type="Gene3D" id="3.60.21.10">
    <property type="match status" value="1"/>
</dbReference>
<protein>
    <submittedName>
        <fullName evidence="2">Metallophosphoesterase</fullName>
    </submittedName>
</protein>
<dbReference type="Proteomes" id="UP000448292">
    <property type="component" value="Unassembled WGS sequence"/>
</dbReference>
<organism evidence="2 3">
    <name type="scientific">Oceanidesulfovibrio indonesiensis</name>
    <dbReference type="NCBI Taxonomy" id="54767"/>
    <lineage>
        <taxon>Bacteria</taxon>
        <taxon>Pseudomonadati</taxon>
        <taxon>Thermodesulfobacteriota</taxon>
        <taxon>Desulfovibrionia</taxon>
        <taxon>Desulfovibrionales</taxon>
        <taxon>Desulfovibrionaceae</taxon>
        <taxon>Oceanidesulfovibrio</taxon>
    </lineage>
</organism>
<gene>
    <name evidence="2" type="ORF">DPQ33_07840</name>
</gene>
<keyword evidence="3" id="KW-1185">Reference proteome</keyword>
<dbReference type="SUPFAM" id="SSF56300">
    <property type="entry name" value="Metallo-dependent phosphatases"/>
    <property type="match status" value="1"/>
</dbReference>
<dbReference type="InterPro" id="IPR004843">
    <property type="entry name" value="Calcineurin-like_PHP"/>
</dbReference>
<evidence type="ECO:0000259" key="1">
    <source>
        <dbReference type="Pfam" id="PF00149"/>
    </source>
</evidence>
<evidence type="ECO:0000313" key="3">
    <source>
        <dbReference type="Proteomes" id="UP000448292"/>
    </source>
</evidence>
<feature type="domain" description="Calcineurin-like phosphoesterase" evidence="1">
    <location>
        <begin position="13"/>
        <end position="196"/>
    </location>
</feature>
<reference evidence="2 3" key="1">
    <citation type="submission" date="2018-06" db="EMBL/GenBank/DDBJ databases">
        <title>Complete genome of Desulfovibrio indonesiensis P37SLT.</title>
        <authorList>
            <person name="Crispim J.S."/>
            <person name="Vidigal P.M.P."/>
            <person name="Silva L.C.F."/>
            <person name="Laguardia C.N."/>
            <person name="Araujo L.C."/>
            <person name="Dias R.S."/>
            <person name="Sousa M.P."/>
            <person name="Paula S.O."/>
            <person name="Silva C."/>
        </authorList>
    </citation>
    <scope>NUCLEOTIDE SEQUENCE [LARGE SCALE GENOMIC DNA]</scope>
    <source>
        <strain evidence="2 3">P37SLT</strain>
    </source>
</reference>
<sequence length="262" mass="29387">MSGPVTQAVYRGVMFFTDPHLAATPPYERREGYLEHVLAKVSACLEHARESELLPVLLGDFFHRRPGNVRQLLRRVFEVLEPYAGTSFRPWVLQGNHDQEEGAGSENSSLHVCALAGMIHLMDVSGVHGRFHVDGCEVALGATPYGMTLPSAVERAGADYVLWGSHCGIGFRDVVRKYPPLHEIQGVDWVVNGHLHWTQPTEARGMTRWSNIGGMTRISFAPRNRDRAPIAGIWRPGNTDLEPWEIPHLPFDDVFPMRHFPP</sequence>
<accession>A0A7M3MFX1</accession>